<evidence type="ECO:0000256" key="4">
    <source>
        <dbReference type="ARBA" id="ARBA00022729"/>
    </source>
</evidence>
<evidence type="ECO:0000256" key="6">
    <source>
        <dbReference type="ARBA" id="ARBA00023139"/>
    </source>
</evidence>
<dbReference type="Proteomes" id="UP000198553">
    <property type="component" value="Unassembled WGS sequence"/>
</dbReference>
<keyword evidence="11" id="KW-1185">Reference proteome</keyword>
<dbReference type="Pfam" id="PF25198">
    <property type="entry name" value="Spore_GerAC_N"/>
    <property type="match status" value="1"/>
</dbReference>
<dbReference type="GO" id="GO:0009847">
    <property type="term" value="P:spore germination"/>
    <property type="evidence" value="ECO:0007669"/>
    <property type="project" value="InterPro"/>
</dbReference>
<keyword evidence="4" id="KW-0732">Signal</keyword>
<name>A0A1H8AQ00_9BACI</name>
<dbReference type="InterPro" id="IPR008844">
    <property type="entry name" value="Spore_GerAC-like"/>
</dbReference>
<evidence type="ECO:0000259" key="9">
    <source>
        <dbReference type="Pfam" id="PF25198"/>
    </source>
</evidence>
<evidence type="ECO:0000256" key="1">
    <source>
        <dbReference type="ARBA" id="ARBA00004635"/>
    </source>
</evidence>
<dbReference type="InterPro" id="IPR057336">
    <property type="entry name" value="GerAC_N"/>
</dbReference>
<evidence type="ECO:0000256" key="2">
    <source>
        <dbReference type="ARBA" id="ARBA00007886"/>
    </source>
</evidence>
<feature type="domain" description="Spore germination GerAC-like C-terminal" evidence="8">
    <location>
        <begin position="213"/>
        <end position="370"/>
    </location>
</feature>
<keyword evidence="3" id="KW-0309">Germination</keyword>
<sequence length="373" mass="42657">MIKKVQRFGKTLLLLSFVAMLLIQSGCGFKDIDKRIFVLSIGVDHTDNEETPYRVILKLAVPSGSVKQSGTEYTYLTKESESLSTAIRHLKTQTDKELDFGHAKVIVFGEGILHHELKEIMDFFIRRRDIQMVSYVGIGKPSAEKVLKAEPESEMAGSHALFNFFDQNGVESQLIVTSYLFDFRRRVFGNGIDPIMPVLSTNEEKKRIDINKALIVNDENKTVELNQKQTAVYNLMSNNFERYDVRVKNDDQNFTVAIDTSEVNFQIQVDSKQQPIIKMDVEAVGIIQESDRETDFRKLQDYSEAASKTIKKDLTEVLKMFQKEGVDPLGFGLRYKSTRLNNNKRNEEWQELYPKATFEVNVNALIKSTGVIE</sequence>
<comment type="subcellular location">
    <subcellularLocation>
        <location evidence="1">Membrane</location>
        <topology evidence="1">Lipid-anchor</topology>
    </subcellularLocation>
</comment>
<dbReference type="GO" id="GO:0016020">
    <property type="term" value="C:membrane"/>
    <property type="evidence" value="ECO:0007669"/>
    <property type="project" value="UniProtKB-SubCell"/>
</dbReference>
<proteinExistence type="inferred from homology"/>
<keyword evidence="6" id="KW-0564">Palmitate</keyword>
<keyword evidence="5" id="KW-0472">Membrane</keyword>
<dbReference type="Pfam" id="PF05504">
    <property type="entry name" value="Spore_GerAC"/>
    <property type="match status" value="1"/>
</dbReference>
<keyword evidence="7" id="KW-0449">Lipoprotein</keyword>
<comment type="similarity">
    <text evidence="2">Belongs to the GerABKC lipoprotein family.</text>
</comment>
<dbReference type="EMBL" id="FOBW01000005">
    <property type="protein sequence ID" value="SEM72054.1"/>
    <property type="molecule type" value="Genomic_DNA"/>
</dbReference>
<dbReference type="InterPro" id="IPR038501">
    <property type="entry name" value="Spore_GerAC_C_sf"/>
</dbReference>
<dbReference type="Gene3D" id="3.30.300.210">
    <property type="entry name" value="Nutrient germinant receptor protein C, domain 3"/>
    <property type="match status" value="1"/>
</dbReference>
<evidence type="ECO:0000256" key="7">
    <source>
        <dbReference type="ARBA" id="ARBA00023288"/>
    </source>
</evidence>
<evidence type="ECO:0000256" key="5">
    <source>
        <dbReference type="ARBA" id="ARBA00023136"/>
    </source>
</evidence>
<organism evidence="10 11">
    <name type="scientific">Mesobacillus persicus</name>
    <dbReference type="NCBI Taxonomy" id="930146"/>
    <lineage>
        <taxon>Bacteria</taxon>
        <taxon>Bacillati</taxon>
        <taxon>Bacillota</taxon>
        <taxon>Bacilli</taxon>
        <taxon>Bacillales</taxon>
        <taxon>Bacillaceae</taxon>
        <taxon>Mesobacillus</taxon>
    </lineage>
</organism>
<dbReference type="RefSeq" id="WP_090743767.1">
    <property type="nucleotide sequence ID" value="NZ_FOBW01000005.1"/>
</dbReference>
<dbReference type="AlphaFoldDB" id="A0A1H8AQ00"/>
<evidence type="ECO:0000313" key="10">
    <source>
        <dbReference type="EMBL" id="SEM72054.1"/>
    </source>
</evidence>
<dbReference type="STRING" id="930146.SAMN05192533_10583"/>
<evidence type="ECO:0000259" key="8">
    <source>
        <dbReference type="Pfam" id="PF05504"/>
    </source>
</evidence>
<evidence type="ECO:0000256" key="3">
    <source>
        <dbReference type="ARBA" id="ARBA00022544"/>
    </source>
</evidence>
<accession>A0A1H8AQ00</accession>
<dbReference type="OrthoDB" id="2433998at2"/>
<reference evidence="11" key="1">
    <citation type="submission" date="2016-10" db="EMBL/GenBank/DDBJ databases">
        <authorList>
            <person name="Varghese N."/>
            <person name="Submissions S."/>
        </authorList>
    </citation>
    <scope>NUCLEOTIDE SEQUENCE [LARGE SCALE GENOMIC DNA]</scope>
    <source>
        <strain evidence="11">B48,IBRC-M 10115,DSM 25386,CECT 8001</strain>
    </source>
</reference>
<dbReference type="PANTHER" id="PTHR35789:SF1">
    <property type="entry name" value="SPORE GERMINATION PROTEIN B3"/>
    <property type="match status" value="1"/>
</dbReference>
<evidence type="ECO:0000313" key="11">
    <source>
        <dbReference type="Proteomes" id="UP000198553"/>
    </source>
</evidence>
<feature type="domain" description="Spore germination protein N-terminal" evidence="9">
    <location>
        <begin position="30"/>
        <end position="200"/>
    </location>
</feature>
<dbReference type="PANTHER" id="PTHR35789">
    <property type="entry name" value="SPORE GERMINATION PROTEIN B3"/>
    <property type="match status" value="1"/>
</dbReference>
<protein>
    <submittedName>
        <fullName evidence="10">Spore germination protein KC</fullName>
    </submittedName>
</protein>
<dbReference type="NCBIfam" id="TIGR02887">
    <property type="entry name" value="spore_ger_x_C"/>
    <property type="match status" value="1"/>
</dbReference>
<gene>
    <name evidence="10" type="ORF">SAMN05192533_10583</name>
</gene>
<dbReference type="InterPro" id="IPR046953">
    <property type="entry name" value="Spore_GerAC-like_C"/>
</dbReference>